<dbReference type="PANTHER" id="PTHR46322">
    <property type="entry name" value="PUROMYCIN-SENSITIVE AMINOPEPTIDASE"/>
    <property type="match status" value="1"/>
</dbReference>
<feature type="region of interest" description="Disordered" evidence="2">
    <location>
        <begin position="1"/>
        <end position="24"/>
    </location>
</feature>
<sequence>PLPCPSVRPVQSELPPTPGQPTKEPTLIRVVVGLLDSSGKDIILSSVYHDGTQQAISSSSTILRLTKLSQESFFKPICNLTIFVLGFSAPVRVETDLSDDDLFFLLAHDSDEFNRWEAGQVLARKLMPNLVSGFEQNKPLVLNPKFIQGLSSVLSDTSLDKLSVSALGGFASTQVTVQRLGSQALALECLALGLPSACAPHNVLPL</sequence>
<dbReference type="InterPro" id="IPR012779">
    <property type="entry name" value="Peptidase_M1_pepN"/>
</dbReference>
<reference evidence="5" key="1">
    <citation type="submission" date="2021-01" db="EMBL/GenBank/DDBJ databases">
        <authorList>
            <consortium name="Genoscope - CEA"/>
            <person name="William W."/>
        </authorList>
    </citation>
    <scope>NUCLEOTIDE SEQUENCE</scope>
</reference>
<dbReference type="AlphaFoldDB" id="A0A816LLG8"/>
<dbReference type="EMBL" id="HG994371">
    <property type="protein sequence ID" value="CAF1943530.1"/>
    <property type="molecule type" value="Genomic_DNA"/>
</dbReference>
<dbReference type="Pfam" id="PF11940">
    <property type="entry name" value="DUF3458"/>
    <property type="match status" value="1"/>
</dbReference>
<evidence type="ECO:0000256" key="2">
    <source>
        <dbReference type="SAM" id="MobiDB-lite"/>
    </source>
</evidence>
<keyword evidence="1" id="KW-0645">Protease</keyword>
<evidence type="ECO:0000259" key="3">
    <source>
        <dbReference type="Pfam" id="PF11940"/>
    </source>
</evidence>
<dbReference type="InterPro" id="IPR037144">
    <property type="entry name" value="Peptidase_M1_pepN_C_sf"/>
</dbReference>
<dbReference type="Gene3D" id="1.25.50.10">
    <property type="entry name" value="Peptidase M1, alanyl aminopeptidase, C-terminal domain"/>
    <property type="match status" value="1"/>
</dbReference>
<dbReference type="Proteomes" id="UP001295469">
    <property type="component" value="Chromosome C07"/>
</dbReference>
<evidence type="ECO:0000256" key="1">
    <source>
        <dbReference type="ARBA" id="ARBA00022438"/>
    </source>
</evidence>
<accession>A0A816LLG8</accession>
<dbReference type="InterPro" id="IPR038438">
    <property type="entry name" value="PepN_Ig-like_sf"/>
</dbReference>
<feature type="domain" description="Peptidase M1 alanyl aminopeptidase Ig-like fold" evidence="3">
    <location>
        <begin position="12"/>
        <end position="95"/>
    </location>
</feature>
<keyword evidence="1" id="KW-0378">Hydrolase</keyword>
<dbReference type="PANTHER" id="PTHR46322:SF1">
    <property type="entry name" value="PUROMYCIN-SENSITIVE AMINOPEPTIDASE"/>
    <property type="match status" value="1"/>
</dbReference>
<proteinExistence type="predicted"/>
<dbReference type="InterPro" id="IPR035414">
    <property type="entry name" value="Peptidase_M1_pepN_Ig-like"/>
</dbReference>
<keyword evidence="1" id="KW-0031">Aminopeptidase</keyword>
<gene>
    <name evidence="5" type="ORF">DARMORV10_C07P00320.1</name>
</gene>
<dbReference type="Gene3D" id="2.60.40.1840">
    <property type="match status" value="1"/>
</dbReference>
<evidence type="ECO:0000313" key="5">
    <source>
        <dbReference type="EMBL" id="CAF1943530.1"/>
    </source>
</evidence>
<organism evidence="5">
    <name type="scientific">Brassica napus</name>
    <name type="common">Rape</name>
    <dbReference type="NCBI Taxonomy" id="3708"/>
    <lineage>
        <taxon>Eukaryota</taxon>
        <taxon>Viridiplantae</taxon>
        <taxon>Streptophyta</taxon>
        <taxon>Embryophyta</taxon>
        <taxon>Tracheophyta</taxon>
        <taxon>Spermatophyta</taxon>
        <taxon>Magnoliopsida</taxon>
        <taxon>eudicotyledons</taxon>
        <taxon>Gunneridae</taxon>
        <taxon>Pentapetalae</taxon>
        <taxon>rosids</taxon>
        <taxon>malvids</taxon>
        <taxon>Brassicales</taxon>
        <taxon>Brassicaceae</taxon>
        <taxon>Brassiceae</taxon>
        <taxon>Brassica</taxon>
    </lineage>
</organism>
<feature type="non-terminal residue" evidence="5">
    <location>
        <position position="206"/>
    </location>
</feature>
<feature type="domain" description="Peptidase M1 alanyl aminopeptidase C-terminal" evidence="4">
    <location>
        <begin position="99"/>
        <end position="163"/>
    </location>
</feature>
<name>A0A816LLG8_BRANA</name>
<dbReference type="Pfam" id="PF17432">
    <property type="entry name" value="DUF3458_C"/>
    <property type="match status" value="1"/>
</dbReference>
<dbReference type="InterPro" id="IPR024601">
    <property type="entry name" value="Peptidase_M1_pepN_C"/>
</dbReference>
<dbReference type="GO" id="GO:0008270">
    <property type="term" value="F:zinc ion binding"/>
    <property type="evidence" value="ECO:0007669"/>
    <property type="project" value="InterPro"/>
</dbReference>
<evidence type="ECO:0000259" key="4">
    <source>
        <dbReference type="Pfam" id="PF17432"/>
    </source>
</evidence>
<protein>
    <submittedName>
        <fullName evidence="5">(rape) hypothetical protein</fullName>
    </submittedName>
</protein>
<dbReference type="GO" id="GO:0004177">
    <property type="term" value="F:aminopeptidase activity"/>
    <property type="evidence" value="ECO:0007669"/>
    <property type="project" value="UniProtKB-KW"/>
</dbReference>